<organism evidence="1 2">
    <name type="scientific">Parashewanella spongiae</name>
    <dbReference type="NCBI Taxonomy" id="342950"/>
    <lineage>
        <taxon>Bacteria</taxon>
        <taxon>Pseudomonadati</taxon>
        <taxon>Pseudomonadota</taxon>
        <taxon>Gammaproteobacteria</taxon>
        <taxon>Alteromonadales</taxon>
        <taxon>Shewanellaceae</taxon>
        <taxon>Parashewanella</taxon>
    </lineage>
</organism>
<comment type="caution">
    <text evidence="1">The sequence shown here is derived from an EMBL/GenBank/DDBJ whole genome shotgun (WGS) entry which is preliminary data.</text>
</comment>
<dbReference type="RefSeq" id="WP_121853524.1">
    <property type="nucleotide sequence ID" value="NZ_CP037952.1"/>
</dbReference>
<dbReference type="EMBL" id="QYYH01000055">
    <property type="protein sequence ID" value="RJY15108.1"/>
    <property type="molecule type" value="Genomic_DNA"/>
</dbReference>
<evidence type="ECO:0000313" key="2">
    <source>
        <dbReference type="Proteomes" id="UP000273022"/>
    </source>
</evidence>
<name>A0A3A6TR19_9GAMM</name>
<evidence type="ECO:0008006" key="3">
    <source>
        <dbReference type="Google" id="ProtNLM"/>
    </source>
</evidence>
<dbReference type="AlphaFoldDB" id="A0A3A6TR19"/>
<proteinExistence type="predicted"/>
<keyword evidence="2" id="KW-1185">Reference proteome</keyword>
<accession>A0A3A6TR19</accession>
<dbReference type="Proteomes" id="UP000273022">
    <property type="component" value="Unassembled WGS sequence"/>
</dbReference>
<dbReference type="OrthoDB" id="6265335at2"/>
<gene>
    <name evidence="1" type="ORF">D5R81_10125</name>
</gene>
<reference evidence="1 2" key="1">
    <citation type="submission" date="2018-09" db="EMBL/GenBank/DDBJ databases">
        <title>Phylogeny of the Shewanellaceae, and recommendation for two new genera, Pseudoshewanella and Parashewanella.</title>
        <authorList>
            <person name="Wang G."/>
        </authorList>
    </citation>
    <scope>NUCLEOTIDE SEQUENCE [LARGE SCALE GENOMIC DNA]</scope>
    <source>
        <strain evidence="1 2">KCTC 22492</strain>
    </source>
</reference>
<sequence>MAGQARQDFNAMLTFTRVLSVAVVFILLAVAAVSLTKDVEKFSNQAWQQQYARLVHSVNAIYSQWLIRGKPQRLTLGWQTLSLVGTRESSNLKINKLSARQDAIAETTNEIWLSNTGFPQLKAKDKSGCQRLWHDLLGQKLDENLKHELKQTRQTAITIYRQEPQRCLFQGEGGSQIIIDFSIEKLSFIEG</sequence>
<protein>
    <recommendedName>
        <fullName evidence="3">MSHA biogenesis protein MshF</fullName>
    </recommendedName>
</protein>
<evidence type="ECO:0000313" key="1">
    <source>
        <dbReference type="EMBL" id="RJY15108.1"/>
    </source>
</evidence>